<keyword evidence="1 3" id="KW-0808">Transferase</keyword>
<evidence type="ECO:0000256" key="2">
    <source>
        <dbReference type="ARBA" id="ARBA00023315"/>
    </source>
</evidence>
<sequence>MAAVRVIQEIQISSSPSLPAQPPQPLSFLDAMWLQSSTPVERLFFYDFPHPLFHFIDHNLPILTNSLSLTLRHFYPLAGSIRPSPNYDNQFEITCEEDDSVTITIVEFIGDEFRNISGHHSKNFKNLRLLVPKLTKTSLGGGQFPLISIQITIFPNQGLCIGFAIHHAACDGSGLMQFIRSWAAACRCTEPTLDDISPPFLDRSVIINTHGICRKIFEMMRKYKGASGKCLEKQSSLSISDSNLVFATFTLNKDQIGLLKERVQAKRVEEGKPSLHISAFAVTCAYAWRCLVKAQASDGDIKQYFVCAVDWRARMRPSIPSNYFGNCLGVCMAEVNSRVLVEKNGNEVAAMEISKSIDALQGKDVYEALIAVIDRHWEPARSRRLSVAGSPKFRVYEVDFGWGRPVKVDITSIGGTRAISLVENREEAGGMEIVLVELCSNAIQTFGV</sequence>
<dbReference type="EMBL" id="KZ502662">
    <property type="protein sequence ID" value="PKU74960.1"/>
    <property type="molecule type" value="Genomic_DNA"/>
</dbReference>
<dbReference type="Pfam" id="PF02458">
    <property type="entry name" value="Transferase"/>
    <property type="match status" value="1"/>
</dbReference>
<reference evidence="3 4" key="2">
    <citation type="journal article" date="2017" name="Nature">
        <title>The Apostasia genome and the evolution of orchids.</title>
        <authorList>
            <person name="Zhang G.Q."/>
            <person name="Liu K.W."/>
            <person name="Li Z."/>
            <person name="Lohaus R."/>
            <person name="Hsiao Y.Y."/>
            <person name="Niu S.C."/>
            <person name="Wang J.Y."/>
            <person name="Lin Y.C."/>
            <person name="Xu Q."/>
            <person name="Chen L.J."/>
            <person name="Yoshida K."/>
            <person name="Fujiwara S."/>
            <person name="Wang Z.W."/>
            <person name="Zhang Y.Q."/>
            <person name="Mitsuda N."/>
            <person name="Wang M."/>
            <person name="Liu G.H."/>
            <person name="Pecoraro L."/>
            <person name="Huang H.X."/>
            <person name="Xiao X.J."/>
            <person name="Lin M."/>
            <person name="Wu X.Y."/>
            <person name="Wu W.L."/>
            <person name="Chen Y.Y."/>
            <person name="Chang S.B."/>
            <person name="Sakamoto S."/>
            <person name="Ohme-Takagi M."/>
            <person name="Yagi M."/>
            <person name="Zeng S.J."/>
            <person name="Shen C.Y."/>
            <person name="Yeh C.M."/>
            <person name="Luo Y.B."/>
            <person name="Tsai W.C."/>
            <person name="Van de Peer Y."/>
            <person name="Liu Z.J."/>
        </authorList>
    </citation>
    <scope>NUCLEOTIDE SEQUENCE [LARGE SCALE GENOMIC DNA]</scope>
    <source>
        <tissue evidence="3">The whole plant</tissue>
    </source>
</reference>
<keyword evidence="2" id="KW-0012">Acyltransferase</keyword>
<dbReference type="Gene3D" id="3.30.559.10">
    <property type="entry name" value="Chloramphenicol acetyltransferase-like domain"/>
    <property type="match status" value="2"/>
</dbReference>
<keyword evidence="4" id="KW-1185">Reference proteome</keyword>
<dbReference type="PANTHER" id="PTHR31625">
    <property type="match status" value="1"/>
</dbReference>
<proteinExistence type="predicted"/>
<dbReference type="InterPro" id="IPR023213">
    <property type="entry name" value="CAT-like_dom_sf"/>
</dbReference>
<evidence type="ECO:0000313" key="3">
    <source>
        <dbReference type="EMBL" id="PKU74960.1"/>
    </source>
</evidence>
<reference evidence="3 4" key="1">
    <citation type="journal article" date="2016" name="Sci. Rep.">
        <title>The Dendrobium catenatum Lindl. genome sequence provides insights into polysaccharide synthase, floral development and adaptive evolution.</title>
        <authorList>
            <person name="Zhang G.Q."/>
            <person name="Xu Q."/>
            <person name="Bian C."/>
            <person name="Tsai W.C."/>
            <person name="Yeh C.M."/>
            <person name="Liu K.W."/>
            <person name="Yoshida K."/>
            <person name="Zhang L.S."/>
            <person name="Chang S.B."/>
            <person name="Chen F."/>
            <person name="Shi Y."/>
            <person name="Su Y.Y."/>
            <person name="Zhang Y.Q."/>
            <person name="Chen L.J."/>
            <person name="Yin Y."/>
            <person name="Lin M."/>
            <person name="Huang H."/>
            <person name="Deng H."/>
            <person name="Wang Z.W."/>
            <person name="Zhu S.L."/>
            <person name="Zhao X."/>
            <person name="Deng C."/>
            <person name="Niu S.C."/>
            <person name="Huang J."/>
            <person name="Wang M."/>
            <person name="Liu G.H."/>
            <person name="Yang H.J."/>
            <person name="Xiao X.J."/>
            <person name="Hsiao Y.Y."/>
            <person name="Wu W.L."/>
            <person name="Chen Y.Y."/>
            <person name="Mitsuda N."/>
            <person name="Ohme-Takagi M."/>
            <person name="Luo Y.B."/>
            <person name="Van de Peer Y."/>
            <person name="Liu Z.J."/>
        </authorList>
    </citation>
    <scope>NUCLEOTIDE SEQUENCE [LARGE SCALE GENOMIC DNA]</scope>
    <source>
        <tissue evidence="3">The whole plant</tissue>
    </source>
</reference>
<evidence type="ECO:0000256" key="1">
    <source>
        <dbReference type="ARBA" id="ARBA00022679"/>
    </source>
</evidence>
<evidence type="ECO:0000313" key="4">
    <source>
        <dbReference type="Proteomes" id="UP000233837"/>
    </source>
</evidence>
<gene>
    <name evidence="3" type="primary">PMAT2</name>
    <name evidence="3" type="ORF">MA16_Dca021199</name>
</gene>
<dbReference type="AlphaFoldDB" id="A0A2I0WH15"/>
<name>A0A2I0WH15_9ASPA</name>
<dbReference type="InterPro" id="IPR051504">
    <property type="entry name" value="Plant_metabolite_acyltrans"/>
</dbReference>
<protein>
    <submittedName>
        <fullName evidence="3">Phenolic glucoside malonyltransferase 2</fullName>
    </submittedName>
</protein>
<accession>A0A2I0WH15</accession>
<organism evidence="3 4">
    <name type="scientific">Dendrobium catenatum</name>
    <dbReference type="NCBI Taxonomy" id="906689"/>
    <lineage>
        <taxon>Eukaryota</taxon>
        <taxon>Viridiplantae</taxon>
        <taxon>Streptophyta</taxon>
        <taxon>Embryophyta</taxon>
        <taxon>Tracheophyta</taxon>
        <taxon>Spermatophyta</taxon>
        <taxon>Magnoliopsida</taxon>
        <taxon>Liliopsida</taxon>
        <taxon>Asparagales</taxon>
        <taxon>Orchidaceae</taxon>
        <taxon>Epidendroideae</taxon>
        <taxon>Malaxideae</taxon>
        <taxon>Dendrobiinae</taxon>
        <taxon>Dendrobium</taxon>
    </lineage>
</organism>
<dbReference type="GO" id="GO:0016747">
    <property type="term" value="F:acyltransferase activity, transferring groups other than amino-acyl groups"/>
    <property type="evidence" value="ECO:0007669"/>
    <property type="project" value="UniProtKB-ARBA"/>
</dbReference>
<dbReference type="Proteomes" id="UP000233837">
    <property type="component" value="Unassembled WGS sequence"/>
</dbReference>